<protein>
    <submittedName>
        <fullName evidence="1">Uncharacterized protein</fullName>
    </submittedName>
</protein>
<dbReference type="EMBL" id="KZ825335">
    <property type="protein sequence ID" value="RAH46707.1"/>
    <property type="molecule type" value="Genomic_DNA"/>
</dbReference>
<dbReference type="Proteomes" id="UP000249057">
    <property type="component" value="Unassembled WGS sequence"/>
</dbReference>
<reference evidence="1" key="1">
    <citation type="submission" date="2018-02" db="EMBL/GenBank/DDBJ databases">
        <title>The genomes of Aspergillus section Nigri reveals drivers in fungal speciation.</title>
        <authorList>
            <consortium name="DOE Joint Genome Institute"/>
            <person name="Vesth T.C."/>
            <person name="Nybo J."/>
            <person name="Theobald S."/>
            <person name="Brandl J."/>
            <person name="Frisvad J.C."/>
            <person name="Nielsen K.F."/>
            <person name="Lyhne E.K."/>
            <person name="Kogle M.E."/>
            <person name="Kuo A."/>
            <person name="Riley R."/>
            <person name="Clum A."/>
            <person name="Nolan M."/>
            <person name="Lipzen A."/>
            <person name="Salamov A."/>
            <person name="Henrissat B."/>
            <person name="Wiebenga A."/>
            <person name="De vries R.P."/>
            <person name="Grigoriev I.V."/>
            <person name="Mortensen U.H."/>
            <person name="Andersen M.R."/>
            <person name="Baker S.E."/>
        </authorList>
    </citation>
    <scope>NUCLEOTIDE SEQUENCE</scope>
    <source>
        <strain evidence="1">CBS 621.78</strain>
    </source>
</reference>
<evidence type="ECO:0000313" key="2">
    <source>
        <dbReference type="Proteomes" id="UP000249057"/>
    </source>
</evidence>
<sequence>MIKGAETIFRPSWNSSLVCVCVCVCVCVFTANPQSLVPDPDYLFNGSRIFISPLLLNFSPLTQAVPGSVFHSHILQVRSYESWLAALCRTSPHIFDGE</sequence>
<keyword evidence="2" id="KW-1185">Reference proteome</keyword>
<gene>
    <name evidence="1" type="ORF">BO95DRAFT_100660</name>
</gene>
<evidence type="ECO:0000313" key="1">
    <source>
        <dbReference type="EMBL" id="RAH46707.1"/>
    </source>
</evidence>
<proteinExistence type="predicted"/>
<name>A0ACD1GBR4_9EURO</name>
<organism evidence="1 2">
    <name type="scientific">Aspergillus brunneoviolaceus CBS 621.78</name>
    <dbReference type="NCBI Taxonomy" id="1450534"/>
    <lineage>
        <taxon>Eukaryota</taxon>
        <taxon>Fungi</taxon>
        <taxon>Dikarya</taxon>
        <taxon>Ascomycota</taxon>
        <taxon>Pezizomycotina</taxon>
        <taxon>Eurotiomycetes</taxon>
        <taxon>Eurotiomycetidae</taxon>
        <taxon>Eurotiales</taxon>
        <taxon>Aspergillaceae</taxon>
        <taxon>Aspergillus</taxon>
        <taxon>Aspergillus subgen. Circumdati</taxon>
    </lineage>
</organism>
<accession>A0ACD1GBR4</accession>